<gene>
    <name evidence="19" type="ORF">NQ315_006625</name>
</gene>
<name>A0AAV8VEG0_9CUCU</name>
<dbReference type="InterPro" id="IPR029063">
    <property type="entry name" value="SAM-dependent_MTases_sf"/>
</dbReference>
<keyword evidence="7 17" id="KW-0812">Transmembrane</keyword>
<dbReference type="Gene3D" id="3.30.720.220">
    <property type="match status" value="1"/>
</dbReference>
<dbReference type="FunFam" id="3.40.50.150:FF:000725">
    <property type="entry name" value="Glutathione S-transferase, C-terminal domain-containing"/>
    <property type="match status" value="1"/>
</dbReference>
<evidence type="ECO:0000259" key="18">
    <source>
        <dbReference type="Pfam" id="PF13679"/>
    </source>
</evidence>
<protein>
    <recommendedName>
        <fullName evidence="16">Protein JTB</fullName>
    </recommendedName>
</protein>
<dbReference type="SUPFAM" id="SSF53335">
    <property type="entry name" value="S-adenosyl-L-methionine-dependent methyltransferases"/>
    <property type="match status" value="1"/>
</dbReference>
<evidence type="ECO:0000256" key="6">
    <source>
        <dbReference type="ARBA" id="ARBA00022618"/>
    </source>
</evidence>
<feature type="transmembrane region" description="Helical" evidence="17">
    <location>
        <begin position="12"/>
        <end position="31"/>
    </location>
</feature>
<proteinExistence type="inferred from homology"/>
<evidence type="ECO:0000256" key="12">
    <source>
        <dbReference type="ARBA" id="ARBA00023136"/>
    </source>
</evidence>
<reference evidence="19 20" key="1">
    <citation type="journal article" date="2023" name="Insect Mol. Biol.">
        <title>Genome sequencing provides insights into the evolution of gene families encoding plant cell wall-degrading enzymes in longhorned beetles.</title>
        <authorList>
            <person name="Shin N.R."/>
            <person name="Okamura Y."/>
            <person name="Kirsch R."/>
            <person name="Pauchet Y."/>
        </authorList>
    </citation>
    <scope>NUCLEOTIDE SEQUENCE [LARGE SCALE GENOMIC DNA]</scope>
    <source>
        <strain evidence="19">EAD_L_NR</strain>
    </source>
</reference>
<keyword evidence="13" id="KW-0206">Cytoskeleton</keyword>
<comment type="caution">
    <text evidence="19">The sequence shown here is derived from an EMBL/GenBank/DDBJ whole genome shotgun (WGS) entry which is preliminary data.</text>
</comment>
<dbReference type="EMBL" id="JANEYG010000121">
    <property type="protein sequence ID" value="KAJ8912553.1"/>
    <property type="molecule type" value="Genomic_DNA"/>
</dbReference>
<evidence type="ECO:0000256" key="9">
    <source>
        <dbReference type="ARBA" id="ARBA00022776"/>
    </source>
</evidence>
<dbReference type="InterPro" id="IPR025714">
    <property type="entry name" value="Methyltranfer_dom"/>
</dbReference>
<evidence type="ECO:0000256" key="10">
    <source>
        <dbReference type="ARBA" id="ARBA00022989"/>
    </source>
</evidence>
<dbReference type="GO" id="GO:0005819">
    <property type="term" value="C:spindle"/>
    <property type="evidence" value="ECO:0007669"/>
    <property type="project" value="UniProtKB-SubCell"/>
</dbReference>
<keyword evidence="12 17" id="KW-0472">Membrane</keyword>
<dbReference type="PANTHER" id="PTHR13369:SF0">
    <property type="entry name" value="GLUTATHIONE S-TRANSFERASE C-TERMINAL DOMAIN-CONTAINING PROTEIN"/>
    <property type="match status" value="1"/>
</dbReference>
<keyword evidence="20" id="KW-1185">Reference proteome</keyword>
<dbReference type="GO" id="GO:0016020">
    <property type="term" value="C:membrane"/>
    <property type="evidence" value="ECO:0007669"/>
    <property type="project" value="UniProtKB-SubCell"/>
</dbReference>
<dbReference type="GO" id="GO:0005739">
    <property type="term" value="C:mitochondrion"/>
    <property type="evidence" value="ECO:0007669"/>
    <property type="project" value="UniProtKB-SubCell"/>
</dbReference>
<sequence>MIESCPKKRMVLGITVLGILTVLVLIIESHWTENNKHIRKQNFVIEQNSSCWEKDKYEVVRDCEPCSEFELRSRSIGVCIHTHFKEVLKCANGETVTRSCDRAAFYDEQIFWRFEGCMFVASIISTLVFQDSATGCLIDIESLIILYIYKLIDSENVQLVIHFLSQMPVESTITVDLSNIKHKVITERPEMTLYCIWPIVVSRKCITAGLCSVARLLLKRCDKPHIKTLLGFREACLLAHLESSIWTKFCEVDMISTTKKLLRNDFFDGNKFYLPEDVARFEFHMLQPVRMHNIYKLARKTSNDKNLKSSVPICDLNLIHLYSEGILMTLADIILFPCYMVLLNKCPVSLLEDKIPLTVKWFRQMVKFNLPGLNYQLLGPVQTFNEVIQPEFIRHSLYTADPTRYEPEKRICTKQGNIDFALKVVSTLEDEINNSILPFGHEVPFYWTDIPLEANPTGGALPEKRASRKQQQLENLVKAVVKIATDKCCRIVDFCSGSGHLGILLALLLPNCEIILIENKEQSLKRARDRIDNLGLANVITIQSNLDYFHGSFDIGVSLHACGVATDLVIKNCIKHNADFIVCPCCYGGIKNCYNLEYPRSEQFQKIDFDHKNYLSLAHAADQTHDAHNVKTKQGYVCMDIIDTDRKLHAKSCGYEVHLGKLQPVTCTNKNNLLVGLYKGIS</sequence>
<keyword evidence="6" id="KW-0132">Cell division</keyword>
<dbReference type="FunFam" id="3.30.720.220:FF:000001">
    <property type="entry name" value="Jumping translocation breakpoint"/>
    <property type="match status" value="1"/>
</dbReference>
<keyword evidence="10 17" id="KW-1133">Transmembrane helix</keyword>
<evidence type="ECO:0000256" key="3">
    <source>
        <dbReference type="ARBA" id="ARBA00004300"/>
    </source>
</evidence>
<dbReference type="Pfam" id="PF05439">
    <property type="entry name" value="JTB"/>
    <property type="match status" value="1"/>
</dbReference>
<comment type="similarity">
    <text evidence="15">Belongs to the JTB family.</text>
</comment>
<evidence type="ECO:0000256" key="2">
    <source>
        <dbReference type="ARBA" id="ARBA00004186"/>
    </source>
</evidence>
<evidence type="ECO:0000313" key="20">
    <source>
        <dbReference type="Proteomes" id="UP001159042"/>
    </source>
</evidence>
<keyword evidence="8" id="KW-0732">Signal</keyword>
<dbReference type="AlphaFoldDB" id="A0AAV8VEG0"/>
<dbReference type="Pfam" id="PF13679">
    <property type="entry name" value="Methyltransf_32"/>
    <property type="match status" value="1"/>
</dbReference>
<keyword evidence="5" id="KW-0963">Cytoplasm</keyword>
<evidence type="ECO:0000256" key="15">
    <source>
        <dbReference type="ARBA" id="ARBA00060886"/>
    </source>
</evidence>
<evidence type="ECO:0000256" key="7">
    <source>
        <dbReference type="ARBA" id="ARBA00022692"/>
    </source>
</evidence>
<comment type="subcellular location">
    <subcellularLocation>
        <location evidence="3">Cytoplasm</location>
        <location evidence="3">Cytoskeleton</location>
        <location evidence="3">Microtubule organizing center</location>
        <location evidence="3">Centrosome</location>
    </subcellularLocation>
    <subcellularLocation>
        <location evidence="2">Cytoplasm</location>
        <location evidence="2">Cytoskeleton</location>
        <location evidence="2">Spindle</location>
    </subcellularLocation>
    <subcellularLocation>
        <location evidence="4">Membrane</location>
        <topology evidence="4">Single-pass type I membrane protein</topology>
    </subcellularLocation>
    <subcellularLocation>
        <location evidence="1">Mitochondrion</location>
    </subcellularLocation>
</comment>
<evidence type="ECO:0000256" key="13">
    <source>
        <dbReference type="ARBA" id="ARBA00023212"/>
    </source>
</evidence>
<evidence type="ECO:0000256" key="14">
    <source>
        <dbReference type="ARBA" id="ARBA00023306"/>
    </source>
</evidence>
<keyword evidence="11" id="KW-0496">Mitochondrion</keyword>
<keyword evidence="14" id="KW-0131">Cell cycle</keyword>
<evidence type="ECO:0000256" key="17">
    <source>
        <dbReference type="SAM" id="Phobius"/>
    </source>
</evidence>
<evidence type="ECO:0000256" key="8">
    <source>
        <dbReference type="ARBA" id="ARBA00022729"/>
    </source>
</evidence>
<accession>A0AAV8VEG0</accession>
<dbReference type="Gene3D" id="3.40.50.150">
    <property type="entry name" value="Vaccinia Virus protein VP39"/>
    <property type="match status" value="1"/>
</dbReference>
<evidence type="ECO:0000256" key="4">
    <source>
        <dbReference type="ARBA" id="ARBA00004479"/>
    </source>
</evidence>
<feature type="domain" description="Methyltransferase" evidence="18">
    <location>
        <begin position="468"/>
        <end position="591"/>
    </location>
</feature>
<evidence type="ECO:0000256" key="5">
    <source>
        <dbReference type="ARBA" id="ARBA00022490"/>
    </source>
</evidence>
<evidence type="ECO:0000256" key="16">
    <source>
        <dbReference type="ARBA" id="ARBA00068227"/>
    </source>
</evidence>
<keyword evidence="9" id="KW-0498">Mitosis</keyword>
<dbReference type="PANTHER" id="PTHR13369">
    <property type="match status" value="1"/>
</dbReference>
<dbReference type="GO" id="GO:0005813">
    <property type="term" value="C:centrosome"/>
    <property type="evidence" value="ECO:0007669"/>
    <property type="project" value="UniProtKB-SubCell"/>
</dbReference>
<dbReference type="InterPro" id="IPR008657">
    <property type="entry name" value="JTB"/>
</dbReference>
<organism evidence="19 20">
    <name type="scientific">Exocentrus adspersus</name>
    <dbReference type="NCBI Taxonomy" id="1586481"/>
    <lineage>
        <taxon>Eukaryota</taxon>
        <taxon>Metazoa</taxon>
        <taxon>Ecdysozoa</taxon>
        <taxon>Arthropoda</taxon>
        <taxon>Hexapoda</taxon>
        <taxon>Insecta</taxon>
        <taxon>Pterygota</taxon>
        <taxon>Neoptera</taxon>
        <taxon>Endopterygota</taxon>
        <taxon>Coleoptera</taxon>
        <taxon>Polyphaga</taxon>
        <taxon>Cucujiformia</taxon>
        <taxon>Chrysomeloidea</taxon>
        <taxon>Cerambycidae</taxon>
        <taxon>Lamiinae</taxon>
        <taxon>Acanthocinini</taxon>
        <taxon>Exocentrus</taxon>
    </lineage>
</organism>
<evidence type="ECO:0000256" key="11">
    <source>
        <dbReference type="ARBA" id="ARBA00023128"/>
    </source>
</evidence>
<dbReference type="Proteomes" id="UP001159042">
    <property type="component" value="Unassembled WGS sequence"/>
</dbReference>
<dbReference type="GO" id="GO:0051301">
    <property type="term" value="P:cell division"/>
    <property type="evidence" value="ECO:0007669"/>
    <property type="project" value="UniProtKB-KW"/>
</dbReference>
<evidence type="ECO:0000256" key="1">
    <source>
        <dbReference type="ARBA" id="ARBA00004173"/>
    </source>
</evidence>
<evidence type="ECO:0000313" key="19">
    <source>
        <dbReference type="EMBL" id="KAJ8912553.1"/>
    </source>
</evidence>